<sequence length="110" mass="12520">MATKDESRSSIEEADSLLREGDVGGAIKKLEAVLESHPNNEDAHFGMGVTCMRKVEEDLKKDELFEKKYDDDIWGMRAIKHFEEVLKLNPERKEAKENIDSIQKLMGLGL</sequence>
<dbReference type="Gene3D" id="1.25.40.10">
    <property type="entry name" value="Tetratricopeptide repeat domain"/>
    <property type="match status" value="1"/>
</dbReference>
<comment type="caution">
    <text evidence="1">The sequence shown here is derived from an EMBL/GenBank/DDBJ whole genome shotgun (WGS) entry which is preliminary data.</text>
</comment>
<protein>
    <recommendedName>
        <fullName evidence="3">Tetratricopeptide repeat protein</fullName>
    </recommendedName>
</protein>
<proteinExistence type="predicted"/>
<dbReference type="Proteomes" id="UP000315525">
    <property type="component" value="Unassembled WGS sequence"/>
</dbReference>
<dbReference type="EMBL" id="SOJN01000078">
    <property type="protein sequence ID" value="TET45648.1"/>
    <property type="molecule type" value="Genomic_DNA"/>
</dbReference>
<evidence type="ECO:0000313" key="1">
    <source>
        <dbReference type="EMBL" id="TET45648.1"/>
    </source>
</evidence>
<evidence type="ECO:0008006" key="3">
    <source>
        <dbReference type="Google" id="ProtNLM"/>
    </source>
</evidence>
<name>A0A523USY6_UNCT6</name>
<gene>
    <name evidence="1" type="ORF">E3J62_06755</name>
</gene>
<accession>A0A523USY6</accession>
<organism evidence="1 2">
    <name type="scientific">candidate division TA06 bacterium</name>
    <dbReference type="NCBI Taxonomy" id="2250710"/>
    <lineage>
        <taxon>Bacteria</taxon>
        <taxon>Bacteria division TA06</taxon>
    </lineage>
</organism>
<reference evidence="1 2" key="1">
    <citation type="submission" date="2019-03" db="EMBL/GenBank/DDBJ databases">
        <title>Metabolic potential of uncultured bacteria and archaea associated with petroleum seepage in deep-sea sediments.</title>
        <authorList>
            <person name="Dong X."/>
            <person name="Hubert C."/>
        </authorList>
    </citation>
    <scope>NUCLEOTIDE SEQUENCE [LARGE SCALE GENOMIC DNA]</scope>
    <source>
        <strain evidence="1">E44_bin18</strain>
    </source>
</reference>
<dbReference type="AlphaFoldDB" id="A0A523USY6"/>
<evidence type="ECO:0000313" key="2">
    <source>
        <dbReference type="Proteomes" id="UP000315525"/>
    </source>
</evidence>
<dbReference type="InterPro" id="IPR011990">
    <property type="entry name" value="TPR-like_helical_dom_sf"/>
</dbReference>
<dbReference type="SUPFAM" id="SSF48452">
    <property type="entry name" value="TPR-like"/>
    <property type="match status" value="1"/>
</dbReference>